<dbReference type="InterPro" id="IPR009057">
    <property type="entry name" value="Homeodomain-like_sf"/>
</dbReference>
<dbReference type="PROSITE" id="PS50071">
    <property type="entry name" value="HOMEOBOX_2"/>
    <property type="match status" value="1"/>
</dbReference>
<proteinExistence type="predicted"/>
<evidence type="ECO:0000256" key="2">
    <source>
        <dbReference type="SAM" id="MobiDB-lite"/>
    </source>
</evidence>
<evidence type="ECO:0000259" key="3">
    <source>
        <dbReference type="PROSITE" id="PS50071"/>
    </source>
</evidence>
<name>A0A9W8KZT4_9FUNG</name>
<keyword evidence="1" id="KW-0539">Nucleus</keyword>
<dbReference type="InterPro" id="IPR001356">
    <property type="entry name" value="HD"/>
</dbReference>
<evidence type="ECO:0000313" key="5">
    <source>
        <dbReference type="Proteomes" id="UP001151518"/>
    </source>
</evidence>
<dbReference type="Gene3D" id="1.10.10.60">
    <property type="entry name" value="Homeodomain-like"/>
    <property type="match status" value="1"/>
</dbReference>
<dbReference type="EMBL" id="JANBTW010000001">
    <property type="protein sequence ID" value="KAJ2681159.1"/>
    <property type="molecule type" value="Genomic_DNA"/>
</dbReference>
<feature type="domain" description="Homeobox" evidence="3">
    <location>
        <begin position="392"/>
        <end position="455"/>
    </location>
</feature>
<reference evidence="4" key="1">
    <citation type="submission" date="2022-07" db="EMBL/GenBank/DDBJ databases">
        <title>Phylogenomic reconstructions and comparative analyses of Kickxellomycotina fungi.</title>
        <authorList>
            <person name="Reynolds N.K."/>
            <person name="Stajich J.E."/>
            <person name="Barry K."/>
            <person name="Grigoriev I.V."/>
            <person name="Crous P."/>
            <person name="Smith M.E."/>
        </authorList>
    </citation>
    <scope>NUCLEOTIDE SEQUENCE</scope>
    <source>
        <strain evidence="4">NRRL 3115</strain>
    </source>
</reference>
<keyword evidence="1" id="KW-0238">DNA-binding</keyword>
<dbReference type="GO" id="GO:0003677">
    <property type="term" value="F:DNA binding"/>
    <property type="evidence" value="ECO:0007669"/>
    <property type="project" value="UniProtKB-UniRule"/>
</dbReference>
<gene>
    <name evidence="4" type="ORF">GGI25_000114</name>
</gene>
<dbReference type="GO" id="GO:0005634">
    <property type="term" value="C:nucleus"/>
    <property type="evidence" value="ECO:0007669"/>
    <property type="project" value="UniProtKB-SubCell"/>
</dbReference>
<protein>
    <recommendedName>
        <fullName evidence="3">Homeobox domain-containing protein</fullName>
    </recommendedName>
</protein>
<feature type="region of interest" description="Disordered" evidence="2">
    <location>
        <begin position="373"/>
        <end position="397"/>
    </location>
</feature>
<feature type="DNA-binding region" description="Homeobox" evidence="1">
    <location>
        <begin position="394"/>
        <end position="456"/>
    </location>
</feature>
<comment type="subcellular location">
    <subcellularLocation>
        <location evidence="1">Nucleus</location>
    </subcellularLocation>
</comment>
<dbReference type="OrthoDB" id="10056939at2759"/>
<dbReference type="AlphaFoldDB" id="A0A9W8KZT4"/>
<evidence type="ECO:0000256" key="1">
    <source>
        <dbReference type="PROSITE-ProRule" id="PRU00108"/>
    </source>
</evidence>
<organism evidence="4 5">
    <name type="scientific">Coemansia spiralis</name>
    <dbReference type="NCBI Taxonomy" id="417178"/>
    <lineage>
        <taxon>Eukaryota</taxon>
        <taxon>Fungi</taxon>
        <taxon>Fungi incertae sedis</taxon>
        <taxon>Zoopagomycota</taxon>
        <taxon>Kickxellomycotina</taxon>
        <taxon>Kickxellomycetes</taxon>
        <taxon>Kickxellales</taxon>
        <taxon>Kickxellaceae</taxon>
        <taxon>Coemansia</taxon>
    </lineage>
</organism>
<comment type="caution">
    <text evidence="4">The sequence shown here is derived from an EMBL/GenBank/DDBJ whole genome shotgun (WGS) entry which is preliminary data.</text>
</comment>
<feature type="compositionally biased region" description="Basic residues" evidence="2">
    <location>
        <begin position="377"/>
        <end position="395"/>
    </location>
</feature>
<dbReference type="CDD" id="cd00086">
    <property type="entry name" value="homeodomain"/>
    <property type="match status" value="1"/>
</dbReference>
<evidence type="ECO:0000313" key="4">
    <source>
        <dbReference type="EMBL" id="KAJ2681159.1"/>
    </source>
</evidence>
<keyword evidence="1" id="KW-0371">Homeobox</keyword>
<dbReference type="Proteomes" id="UP001151518">
    <property type="component" value="Unassembled WGS sequence"/>
</dbReference>
<sequence length="471" mass="52695">MAFNSSSFLNPYFTDSQEQSVCWQMLLNQHYNAIVPQSPTQDYSPSMQQRQQQQQFQDNNILQAFPLHIPVPGSIQDTPGAILAIPFSNSQSADNMHTHHASIGNPWYPDIEHILYDALCLQETRVSGRRLLVNEFHRRQERESISGEYELDEDNYSMCRLGLANNRSVFLPSDQQQHQHQHQHQQESVLLKDILLAGKQQQHFYQGIQTPIHGQALMQTSSYMQQTPTAAASLYNDSDPAISAFNNLLFTEILAQVAVSSAENDQSNAEFVPNITITTGTINSSISSPIASNRIADNVASPTSVGTTQANAMLLLRQFASSVDIVDNQMQQPSQASMFSFQCSPTLPAAVAAATAEAATSLPLSPLTPAKYNALSTKKKTSPSKRANSRKRQAKCCKPGFTPEAQAELKRILCKIQDNPFPDVHLVAGVCERYGLSNKQIRNWFALRRFRYMTRIDEEGITKWRFREGIS</sequence>
<accession>A0A9W8KZT4</accession>
<dbReference type="SUPFAM" id="SSF46689">
    <property type="entry name" value="Homeodomain-like"/>
    <property type="match status" value="1"/>
</dbReference>